<dbReference type="EMBL" id="BONZ01000118">
    <property type="protein sequence ID" value="GIH21172.1"/>
    <property type="molecule type" value="Genomic_DNA"/>
</dbReference>
<evidence type="ECO:0000313" key="1">
    <source>
        <dbReference type="EMBL" id="GIH21172.1"/>
    </source>
</evidence>
<name>A0A8J3R3F6_9ACTN</name>
<sequence>MTGNNHISAPGPRITEQYKKLLAHIERAKIEITLNKKGEHKGVRSEQVAPRVSAPPFHARPPWHLPRFTPIFGLNLSVRTVVL</sequence>
<organism evidence="1 2">
    <name type="scientific">Rugosimonospora africana</name>
    <dbReference type="NCBI Taxonomy" id="556532"/>
    <lineage>
        <taxon>Bacteria</taxon>
        <taxon>Bacillati</taxon>
        <taxon>Actinomycetota</taxon>
        <taxon>Actinomycetes</taxon>
        <taxon>Micromonosporales</taxon>
        <taxon>Micromonosporaceae</taxon>
        <taxon>Rugosimonospora</taxon>
    </lineage>
</organism>
<gene>
    <name evidence="1" type="ORF">Raf01_93440</name>
</gene>
<dbReference type="AlphaFoldDB" id="A0A8J3R3F6"/>
<accession>A0A8J3R3F6</accession>
<keyword evidence="2" id="KW-1185">Reference proteome</keyword>
<comment type="caution">
    <text evidence="1">The sequence shown here is derived from an EMBL/GenBank/DDBJ whole genome shotgun (WGS) entry which is preliminary data.</text>
</comment>
<dbReference type="Proteomes" id="UP000642748">
    <property type="component" value="Unassembled WGS sequence"/>
</dbReference>
<reference evidence="1" key="1">
    <citation type="submission" date="2021-01" db="EMBL/GenBank/DDBJ databases">
        <title>Whole genome shotgun sequence of Rugosimonospora africana NBRC 104875.</title>
        <authorList>
            <person name="Komaki H."/>
            <person name="Tamura T."/>
        </authorList>
    </citation>
    <scope>NUCLEOTIDE SEQUENCE</scope>
    <source>
        <strain evidence="1">NBRC 104875</strain>
    </source>
</reference>
<evidence type="ECO:0000313" key="2">
    <source>
        <dbReference type="Proteomes" id="UP000642748"/>
    </source>
</evidence>
<protein>
    <submittedName>
        <fullName evidence="1">Uncharacterized protein</fullName>
    </submittedName>
</protein>
<proteinExistence type="predicted"/>